<dbReference type="Proteomes" id="UP001295469">
    <property type="component" value="Chromosome C01"/>
</dbReference>
<keyword evidence="1" id="KW-0472">Membrane</keyword>
<proteinExistence type="predicted"/>
<keyword evidence="1" id="KW-0812">Transmembrane</keyword>
<sequence length="70" mass="7832">MSASIYLMIFSGHVLQIRLYGSNWKLQGNTSNPVRIFVFDGLSILGIFTIFSICLMFVLTSVWSKVVSIA</sequence>
<protein>
    <submittedName>
        <fullName evidence="2">(rape) hypothetical protein</fullName>
    </submittedName>
</protein>
<organism evidence="2">
    <name type="scientific">Brassica napus</name>
    <name type="common">Rape</name>
    <dbReference type="NCBI Taxonomy" id="3708"/>
    <lineage>
        <taxon>Eukaryota</taxon>
        <taxon>Viridiplantae</taxon>
        <taxon>Streptophyta</taxon>
        <taxon>Embryophyta</taxon>
        <taxon>Tracheophyta</taxon>
        <taxon>Spermatophyta</taxon>
        <taxon>Magnoliopsida</taxon>
        <taxon>eudicotyledons</taxon>
        <taxon>Gunneridae</taxon>
        <taxon>Pentapetalae</taxon>
        <taxon>rosids</taxon>
        <taxon>malvids</taxon>
        <taxon>Brassicales</taxon>
        <taxon>Brassicaceae</taxon>
        <taxon>Brassiceae</taxon>
        <taxon>Brassica</taxon>
    </lineage>
</organism>
<gene>
    <name evidence="2" type="ORF">DARMORV10_C01P06720.1</name>
</gene>
<feature type="transmembrane region" description="Helical" evidence="1">
    <location>
        <begin position="36"/>
        <end position="59"/>
    </location>
</feature>
<evidence type="ECO:0000256" key="1">
    <source>
        <dbReference type="SAM" id="Phobius"/>
    </source>
</evidence>
<dbReference type="AlphaFoldDB" id="A0A816QZR3"/>
<dbReference type="EMBL" id="HG994365">
    <property type="protein sequence ID" value="CAF2068422.1"/>
    <property type="molecule type" value="Genomic_DNA"/>
</dbReference>
<name>A0A816QZR3_BRANA</name>
<evidence type="ECO:0000313" key="2">
    <source>
        <dbReference type="EMBL" id="CAF2068422.1"/>
    </source>
</evidence>
<keyword evidence="1" id="KW-1133">Transmembrane helix</keyword>
<reference evidence="2" key="1">
    <citation type="submission" date="2021-01" db="EMBL/GenBank/DDBJ databases">
        <authorList>
            <consortium name="Genoscope - CEA"/>
            <person name="William W."/>
        </authorList>
    </citation>
    <scope>NUCLEOTIDE SEQUENCE</scope>
</reference>
<accession>A0A816QZR3</accession>